<dbReference type="InterPro" id="IPR031327">
    <property type="entry name" value="MCM"/>
</dbReference>
<evidence type="ECO:0000313" key="7">
    <source>
        <dbReference type="EMBL" id="CAK0804024.1"/>
    </source>
</evidence>
<dbReference type="InterPro" id="IPR033762">
    <property type="entry name" value="MCM_OB"/>
</dbReference>
<dbReference type="Gene3D" id="2.20.28.10">
    <property type="match status" value="1"/>
</dbReference>
<dbReference type="InterPro" id="IPR027417">
    <property type="entry name" value="P-loop_NTPase"/>
</dbReference>
<evidence type="ECO:0000256" key="3">
    <source>
        <dbReference type="ARBA" id="ARBA00023125"/>
    </source>
</evidence>
<evidence type="ECO:0000256" key="2">
    <source>
        <dbReference type="ARBA" id="ARBA00022840"/>
    </source>
</evidence>
<feature type="non-terminal residue" evidence="8">
    <location>
        <position position="1"/>
    </location>
</feature>
<dbReference type="SUPFAM" id="SSF52540">
    <property type="entry name" value="P-loop containing nucleoside triphosphate hydrolases"/>
    <property type="match status" value="1"/>
</dbReference>
<name>A0ABN9W1I3_9DINO</name>
<dbReference type="SMART" id="SM00350">
    <property type="entry name" value="MCM"/>
    <property type="match status" value="1"/>
</dbReference>
<dbReference type="PROSITE" id="PS50051">
    <property type="entry name" value="MCM_2"/>
    <property type="match status" value="1"/>
</dbReference>
<evidence type="ECO:0000313" key="8">
    <source>
        <dbReference type="EMBL" id="CAK0879875.1"/>
    </source>
</evidence>
<evidence type="ECO:0000259" key="6">
    <source>
        <dbReference type="PROSITE" id="PS50051"/>
    </source>
</evidence>
<proteinExistence type="inferred from homology"/>
<keyword evidence="9" id="KW-1185">Reference proteome</keyword>
<keyword evidence="3 4" id="KW-0238">DNA-binding</keyword>
<dbReference type="PANTHER" id="PTHR11630">
    <property type="entry name" value="DNA REPLICATION LICENSING FACTOR MCM FAMILY MEMBER"/>
    <property type="match status" value="1"/>
</dbReference>
<dbReference type="Pfam" id="PF00493">
    <property type="entry name" value="MCM"/>
    <property type="match status" value="1"/>
</dbReference>
<feature type="signal peptide" evidence="5">
    <location>
        <begin position="1"/>
        <end position="18"/>
    </location>
</feature>
<dbReference type="PRINTS" id="PR01657">
    <property type="entry name" value="MCMFAMILY"/>
</dbReference>
<keyword evidence="5" id="KW-0732">Signal</keyword>
<keyword evidence="1 4" id="KW-0547">Nucleotide-binding</keyword>
<dbReference type="EMBL" id="CAUYUJ010003130">
    <property type="protein sequence ID" value="CAK0804024.1"/>
    <property type="molecule type" value="Genomic_DNA"/>
</dbReference>
<evidence type="ECO:0000256" key="1">
    <source>
        <dbReference type="ARBA" id="ARBA00022741"/>
    </source>
</evidence>
<feature type="domain" description="MCM C-terminal AAA(+) ATPase" evidence="6">
    <location>
        <begin position="248"/>
        <end position="457"/>
    </location>
</feature>
<dbReference type="Pfam" id="PF17207">
    <property type="entry name" value="MCM_OB"/>
    <property type="match status" value="1"/>
</dbReference>
<dbReference type="InterPro" id="IPR001208">
    <property type="entry name" value="MCM_dom"/>
</dbReference>
<evidence type="ECO:0000256" key="4">
    <source>
        <dbReference type="RuleBase" id="RU004070"/>
    </source>
</evidence>
<gene>
    <name evidence="7" type="ORF">PCOR1329_LOCUS10962</name>
    <name evidence="8" type="ORF">PCOR1329_LOCUS63183</name>
</gene>
<dbReference type="Pfam" id="PF17855">
    <property type="entry name" value="MCM_lid"/>
    <property type="match status" value="1"/>
</dbReference>
<feature type="chain" id="PRO_5045028982" description="MCM C-terminal AAA(+) ATPase domain-containing protein" evidence="5">
    <location>
        <begin position="19"/>
        <end position="685"/>
    </location>
</feature>
<dbReference type="InterPro" id="IPR012340">
    <property type="entry name" value="NA-bd_OB-fold"/>
</dbReference>
<accession>A0ABN9W1I3</accession>
<organism evidence="8 9">
    <name type="scientific">Prorocentrum cordatum</name>
    <dbReference type="NCBI Taxonomy" id="2364126"/>
    <lineage>
        <taxon>Eukaryota</taxon>
        <taxon>Sar</taxon>
        <taxon>Alveolata</taxon>
        <taxon>Dinophyceae</taxon>
        <taxon>Prorocentrales</taxon>
        <taxon>Prorocentraceae</taxon>
        <taxon>Prorocentrum</taxon>
    </lineage>
</organism>
<comment type="caution">
    <text evidence="8">The sequence shown here is derived from an EMBL/GenBank/DDBJ whole genome shotgun (WGS) entry which is preliminary data.</text>
</comment>
<dbReference type="InterPro" id="IPR041562">
    <property type="entry name" value="MCM_lid"/>
</dbReference>
<dbReference type="PANTHER" id="PTHR11630:SF47">
    <property type="entry name" value="DNA HELICASE MCM8"/>
    <property type="match status" value="1"/>
</dbReference>
<dbReference type="InterPro" id="IPR003593">
    <property type="entry name" value="AAA+_ATPase"/>
</dbReference>
<dbReference type="SUPFAM" id="SSF50249">
    <property type="entry name" value="Nucleic acid-binding proteins"/>
    <property type="match status" value="1"/>
</dbReference>
<comment type="similarity">
    <text evidence="4">Belongs to the MCM family.</text>
</comment>
<dbReference type="EMBL" id="CAUYUJ010018011">
    <property type="protein sequence ID" value="CAK0879875.1"/>
    <property type="molecule type" value="Genomic_DNA"/>
</dbReference>
<dbReference type="Gene3D" id="2.40.50.140">
    <property type="entry name" value="Nucleic acid-binding proteins"/>
    <property type="match status" value="1"/>
</dbReference>
<evidence type="ECO:0000256" key="5">
    <source>
        <dbReference type="SAM" id="SignalP"/>
    </source>
</evidence>
<sequence length="685" mass="72911">AFLAELSLGLHLAAAVAAMAGAAGGGGGAAAAAFGELPARFQAEVVAPELDRPMDAVRSELIDQYVGLQGNVIRAANVAPLITVLRFTCSRCGAPVHLPAKQGRLEYPSACPQKCRFARFAVDRDGCQAVDWQRIRLQEDLANSAAEGAARRIPRTVDCDLRESLVGCVAPGDSVKLYGIVRCMPTSPTMGKGGEGKQGKAGALYVLFLEVRAVVRAARSADAAGSAEDGFTPLQLEFVRELHCEQERLPVLVASFCPHIYGQPLAKAALLLSLLGGVPVHASGPGGRLRRRGDLHALLLGDPGLGKSELLRALARLSPRGVYVCGNSSSAAGLTASVVRDASGEFALEAGALILADSGLCCIDEFDKMGADQQALLEAMELQMVSVAKAGIVCSLPARTTVAAAANPAKGSWDTSLTLSENLKGVMSEALLSRFDVVFLMRDEETLHDDEALSRHIVRRRIAGPSGVGAAGAPGSSPAADWANDAAFERGAERASLHGRCGAVPRDALLPQELLATYMRYARRYAHPVLGRGARALVKEHYLARRRQDHPAAGQLPVTPRYLEALVRLSQARARAELRRAVLRSDVEDVIEILKAGSGLEELLPTAPVRKGKSRPNAIAERLRQLMERQLRGGGAREFRERDLRQHALSTGASEQDFDRALQRLNDEGVLLIKGSGSFEFVGAR</sequence>
<evidence type="ECO:0000313" key="9">
    <source>
        <dbReference type="Proteomes" id="UP001189429"/>
    </source>
</evidence>
<dbReference type="Gene3D" id="3.40.50.300">
    <property type="entry name" value="P-loop containing nucleotide triphosphate hydrolases"/>
    <property type="match status" value="1"/>
</dbReference>
<keyword evidence="2 4" id="KW-0067">ATP-binding</keyword>
<dbReference type="Proteomes" id="UP001189429">
    <property type="component" value="Unassembled WGS sequence"/>
</dbReference>
<protein>
    <recommendedName>
        <fullName evidence="6">MCM C-terminal AAA(+) ATPase domain-containing protein</fullName>
    </recommendedName>
</protein>
<reference evidence="8" key="1">
    <citation type="submission" date="2023-10" db="EMBL/GenBank/DDBJ databases">
        <authorList>
            <person name="Chen Y."/>
            <person name="Shah S."/>
            <person name="Dougan E. K."/>
            <person name="Thang M."/>
            <person name="Chan C."/>
        </authorList>
    </citation>
    <scope>NUCLEOTIDE SEQUENCE [LARGE SCALE GENOMIC DNA]</scope>
</reference>
<dbReference type="SMART" id="SM00382">
    <property type="entry name" value="AAA"/>
    <property type="match status" value="1"/>
</dbReference>